<feature type="binding site" evidence="17">
    <location>
        <position position="290"/>
    </location>
    <ligand>
        <name>substrate</name>
    </ligand>
</feature>
<feature type="binding site" evidence="17">
    <location>
        <position position="208"/>
    </location>
    <ligand>
        <name>substrate</name>
    </ligand>
</feature>
<comment type="similarity">
    <text evidence="4 15">In the N-terminal section; belongs to the cytidine and deoxycytidylate deaminase family.</text>
</comment>
<dbReference type="SUPFAM" id="SSF53927">
    <property type="entry name" value="Cytidine deaminase-like"/>
    <property type="match status" value="1"/>
</dbReference>
<feature type="binding site" evidence="18">
    <location>
        <position position="51"/>
    </location>
    <ligand>
        <name>Zn(2+)</name>
        <dbReference type="ChEBI" id="CHEBI:29105"/>
        <note>catalytic</note>
    </ligand>
</feature>
<evidence type="ECO:0000256" key="17">
    <source>
        <dbReference type="PIRSR" id="PIRSR006769-2"/>
    </source>
</evidence>
<keyword evidence="10 15" id="KW-0521">NADP</keyword>
<comment type="catalytic activity">
    <reaction evidence="13 15">
        <text>5-amino-6-(5-phospho-D-ribitylamino)uracil + NADP(+) = 5-amino-6-(5-phospho-D-ribosylamino)uracil + NADPH + H(+)</text>
        <dbReference type="Rhea" id="RHEA:17845"/>
        <dbReference type="ChEBI" id="CHEBI:15378"/>
        <dbReference type="ChEBI" id="CHEBI:57783"/>
        <dbReference type="ChEBI" id="CHEBI:58349"/>
        <dbReference type="ChEBI" id="CHEBI:58421"/>
        <dbReference type="ChEBI" id="CHEBI:58453"/>
        <dbReference type="EC" id="1.1.1.193"/>
    </reaction>
</comment>
<dbReference type="NCBIfam" id="TIGR00227">
    <property type="entry name" value="ribD_Cterm"/>
    <property type="match status" value="1"/>
</dbReference>
<feature type="binding site" evidence="18">
    <location>
        <position position="76"/>
    </location>
    <ligand>
        <name>Zn(2+)</name>
        <dbReference type="ChEBI" id="CHEBI:29105"/>
        <note>catalytic</note>
    </ligand>
</feature>
<dbReference type="GO" id="GO:0008835">
    <property type="term" value="F:diaminohydroxyphosphoribosylaminopyrimidine deaminase activity"/>
    <property type="evidence" value="ECO:0007669"/>
    <property type="project" value="UniProtKB-EC"/>
</dbReference>
<comment type="catalytic activity">
    <reaction evidence="14 15">
        <text>2,5-diamino-6-hydroxy-4-(5-phosphoribosylamino)-pyrimidine + H2O + H(+) = 5-amino-6-(5-phospho-D-ribosylamino)uracil + NH4(+)</text>
        <dbReference type="Rhea" id="RHEA:21868"/>
        <dbReference type="ChEBI" id="CHEBI:15377"/>
        <dbReference type="ChEBI" id="CHEBI:15378"/>
        <dbReference type="ChEBI" id="CHEBI:28938"/>
        <dbReference type="ChEBI" id="CHEBI:58453"/>
        <dbReference type="ChEBI" id="CHEBI:58614"/>
        <dbReference type="EC" id="3.5.4.26"/>
    </reaction>
</comment>
<comment type="cofactor">
    <cofactor evidence="15 18">
        <name>Zn(2+)</name>
        <dbReference type="ChEBI" id="CHEBI:29105"/>
    </cofactor>
    <text evidence="15 18">Binds 1 zinc ion.</text>
</comment>
<evidence type="ECO:0000256" key="1">
    <source>
        <dbReference type="ARBA" id="ARBA00002151"/>
    </source>
</evidence>
<feature type="binding site" evidence="17">
    <location>
        <begin position="292"/>
        <end position="298"/>
    </location>
    <ligand>
        <name>NADP(+)</name>
        <dbReference type="ChEBI" id="CHEBI:58349"/>
    </ligand>
</feature>
<keyword evidence="6 15" id="KW-0686">Riboflavin biosynthesis</keyword>
<evidence type="ECO:0000256" key="16">
    <source>
        <dbReference type="PIRSR" id="PIRSR006769-1"/>
    </source>
</evidence>
<feature type="binding site" evidence="17">
    <location>
        <position position="155"/>
    </location>
    <ligand>
        <name>NADP(+)</name>
        <dbReference type="ChEBI" id="CHEBI:58349"/>
    </ligand>
</feature>
<comment type="function">
    <text evidence="1 15">Converts 2,5-diamino-6-(ribosylamino)-4(3h)-pyrimidinone 5'-phosphate into 5-amino-6-(ribosylamino)-2,4(1h,3h)-pyrimidinedione 5'-phosphate.</text>
</comment>
<dbReference type="PANTHER" id="PTHR38011">
    <property type="entry name" value="DIHYDROFOLATE REDUCTASE FAMILY PROTEIN (AFU_ORTHOLOGUE AFUA_8G06820)"/>
    <property type="match status" value="1"/>
</dbReference>
<dbReference type="EC" id="1.1.1.193" evidence="15"/>
<feature type="binding site" evidence="17">
    <location>
        <position position="171"/>
    </location>
    <ligand>
        <name>NADP(+)</name>
        <dbReference type="ChEBI" id="CHEBI:58349"/>
    </ligand>
</feature>
<dbReference type="PANTHER" id="PTHR38011:SF7">
    <property type="entry name" value="2,5-DIAMINO-6-RIBOSYLAMINO-4(3H)-PYRIMIDINONE 5'-PHOSPHATE REDUCTASE"/>
    <property type="match status" value="1"/>
</dbReference>
<dbReference type="GO" id="GO:0050661">
    <property type="term" value="F:NADP binding"/>
    <property type="evidence" value="ECO:0007669"/>
    <property type="project" value="InterPro"/>
</dbReference>
<evidence type="ECO:0000256" key="10">
    <source>
        <dbReference type="ARBA" id="ARBA00022857"/>
    </source>
</evidence>
<dbReference type="InterPro" id="IPR024072">
    <property type="entry name" value="DHFR-like_dom_sf"/>
</dbReference>
<evidence type="ECO:0000256" key="9">
    <source>
        <dbReference type="ARBA" id="ARBA00022833"/>
    </source>
</evidence>
<evidence type="ECO:0000313" key="21">
    <source>
        <dbReference type="Proteomes" id="UP000252585"/>
    </source>
</evidence>
<dbReference type="InterPro" id="IPR002734">
    <property type="entry name" value="RibDG_C"/>
</dbReference>
<feature type="binding site" evidence="17">
    <location>
        <position position="201"/>
    </location>
    <ligand>
        <name>NADP(+)</name>
        <dbReference type="ChEBI" id="CHEBI:58349"/>
    </ligand>
</feature>
<dbReference type="Pfam" id="PF00383">
    <property type="entry name" value="dCMP_cyt_deam_1"/>
    <property type="match status" value="1"/>
</dbReference>
<feature type="binding site" evidence="18">
    <location>
        <position position="85"/>
    </location>
    <ligand>
        <name>Zn(2+)</name>
        <dbReference type="ChEBI" id="CHEBI:29105"/>
        <note>catalytic</note>
    </ligand>
</feature>
<dbReference type="InterPro" id="IPR016193">
    <property type="entry name" value="Cytidine_deaminase-like"/>
</dbReference>
<evidence type="ECO:0000256" key="15">
    <source>
        <dbReference type="PIRNR" id="PIRNR006769"/>
    </source>
</evidence>
<dbReference type="Gene3D" id="3.40.430.10">
    <property type="entry name" value="Dihydrofolate Reductase, subunit A"/>
    <property type="match status" value="1"/>
</dbReference>
<keyword evidence="21" id="KW-1185">Reference proteome</keyword>
<evidence type="ECO:0000259" key="19">
    <source>
        <dbReference type="PROSITE" id="PS51747"/>
    </source>
</evidence>
<evidence type="ECO:0000256" key="14">
    <source>
        <dbReference type="ARBA" id="ARBA00049886"/>
    </source>
</evidence>
<dbReference type="GO" id="GO:0008270">
    <property type="term" value="F:zinc ion binding"/>
    <property type="evidence" value="ECO:0007669"/>
    <property type="project" value="InterPro"/>
</dbReference>
<dbReference type="EMBL" id="QPJJ01000004">
    <property type="protein sequence ID" value="RCW73074.1"/>
    <property type="molecule type" value="Genomic_DNA"/>
</dbReference>
<dbReference type="InterPro" id="IPR004794">
    <property type="entry name" value="Eubact_RibD"/>
</dbReference>
<feature type="binding site" evidence="17">
    <location>
        <position position="223"/>
    </location>
    <ligand>
        <name>NADP(+)</name>
        <dbReference type="ChEBI" id="CHEBI:58349"/>
    </ligand>
</feature>
<gene>
    <name evidence="20" type="ORF">DFR57_10469</name>
</gene>
<keyword evidence="12" id="KW-0511">Multifunctional enzyme</keyword>
<dbReference type="CDD" id="cd01284">
    <property type="entry name" value="Riboflavin_deaminase-reductase"/>
    <property type="match status" value="1"/>
</dbReference>
<keyword evidence="9 15" id="KW-0862">Zinc</keyword>
<evidence type="ECO:0000256" key="13">
    <source>
        <dbReference type="ARBA" id="ARBA00049861"/>
    </source>
</evidence>
<evidence type="ECO:0000256" key="11">
    <source>
        <dbReference type="ARBA" id="ARBA00023002"/>
    </source>
</evidence>
<sequence>MQSKTEWMELALQLAKATEGQTSPNPSVGAVVVKDGIILGMGSHLQAGEAHAEVHAINQAGDKAKGAEIYVTLEPCAHFGKTPPCANLIVESGIKKVYIACVDPNPQVAGKGIKILEQAGIEVEVGIKETQAILLNRKFFHYMEKKRPYVTLKAAMTLDGKTATSTGDSKWITSKEAREMVHQSRHQHDAILVGKETVLKDDPQLTTRLPQGGKNPIRIILDTHLTIKGDYQIFSRDVPTWIVCTQEADVKGHKELYPHVEFIQLPTKTIELADLLAILGERQIQSLYVEGGQTVHASFLKEQLADEYHWYIAPKLLGGQDARSVIGGISPLKMDEATDLDISEIKEVGQDILVVARPKKGEV</sequence>
<evidence type="ECO:0000313" key="20">
    <source>
        <dbReference type="EMBL" id="RCW73074.1"/>
    </source>
</evidence>
<keyword evidence="11 15" id="KW-0560">Oxidoreductase</keyword>
<evidence type="ECO:0000256" key="4">
    <source>
        <dbReference type="ARBA" id="ARBA00005259"/>
    </source>
</evidence>
<dbReference type="InterPro" id="IPR011549">
    <property type="entry name" value="RibD_C"/>
</dbReference>
<feature type="binding site" evidence="17">
    <location>
        <position position="169"/>
    </location>
    <ligand>
        <name>NADP(+)</name>
        <dbReference type="ChEBI" id="CHEBI:58349"/>
    </ligand>
</feature>
<dbReference type="Gene3D" id="3.40.140.10">
    <property type="entry name" value="Cytidine Deaminase, domain 2"/>
    <property type="match status" value="1"/>
</dbReference>
<evidence type="ECO:0000256" key="8">
    <source>
        <dbReference type="ARBA" id="ARBA00022801"/>
    </source>
</evidence>
<evidence type="ECO:0000256" key="5">
    <source>
        <dbReference type="ARBA" id="ARBA00007417"/>
    </source>
</evidence>
<evidence type="ECO:0000256" key="18">
    <source>
        <dbReference type="PIRSR" id="PIRSR006769-3"/>
    </source>
</evidence>
<evidence type="ECO:0000256" key="12">
    <source>
        <dbReference type="ARBA" id="ARBA00023268"/>
    </source>
</evidence>
<keyword evidence="7 15" id="KW-0479">Metal-binding</keyword>
<dbReference type="SUPFAM" id="SSF53597">
    <property type="entry name" value="Dihydrofolate reductase-like"/>
    <property type="match status" value="1"/>
</dbReference>
<dbReference type="OrthoDB" id="9800865at2"/>
<dbReference type="Pfam" id="PF01872">
    <property type="entry name" value="RibD_C"/>
    <property type="match status" value="1"/>
</dbReference>
<name>A0A368Y4C2_9BACI</name>
<accession>A0A368Y4C2</accession>
<dbReference type="PROSITE" id="PS00903">
    <property type="entry name" value="CYT_DCMP_DEAMINASES_1"/>
    <property type="match status" value="1"/>
</dbReference>
<reference evidence="20 21" key="1">
    <citation type="submission" date="2018-07" db="EMBL/GenBank/DDBJ databases">
        <title>Genomic Encyclopedia of Type Strains, Phase IV (KMG-IV): sequencing the most valuable type-strain genomes for metagenomic binning, comparative biology and taxonomic classification.</title>
        <authorList>
            <person name="Goeker M."/>
        </authorList>
    </citation>
    <scope>NUCLEOTIDE SEQUENCE [LARGE SCALE GENOMIC DNA]</scope>
    <source>
        <strain evidence="20 21">DSM 27696</strain>
    </source>
</reference>
<dbReference type="Proteomes" id="UP000252585">
    <property type="component" value="Unassembled WGS sequence"/>
</dbReference>
<proteinExistence type="inferred from homology"/>
<comment type="pathway">
    <text evidence="3 15">Cofactor biosynthesis; riboflavin biosynthesis; 5-amino-6-(D-ribitylamino)uracil from GTP: step 3/4.</text>
</comment>
<dbReference type="InterPro" id="IPR016192">
    <property type="entry name" value="APOBEC/CMP_deaminase_Zn-bd"/>
</dbReference>
<dbReference type="GO" id="GO:0009231">
    <property type="term" value="P:riboflavin biosynthetic process"/>
    <property type="evidence" value="ECO:0007669"/>
    <property type="project" value="UniProtKB-UniPathway"/>
</dbReference>
<feature type="active site" description="Proton donor" evidence="16">
    <location>
        <position position="53"/>
    </location>
</feature>
<dbReference type="FunFam" id="3.40.140.10:FF:000025">
    <property type="entry name" value="Riboflavin biosynthesis protein RibD"/>
    <property type="match status" value="1"/>
</dbReference>
<dbReference type="RefSeq" id="WP_114352181.1">
    <property type="nucleotide sequence ID" value="NZ_QPJJ01000004.1"/>
</dbReference>
<protein>
    <recommendedName>
        <fullName evidence="15">Riboflavin biosynthesis protein RibD</fullName>
    </recommendedName>
    <domain>
        <recommendedName>
            <fullName evidence="15">Diaminohydroxyphosphoribosylaminopyrimidine deaminase</fullName>
            <shortName evidence="15">DRAP deaminase</shortName>
            <ecNumber evidence="15">3.5.4.26</ecNumber>
        </recommendedName>
        <alternativeName>
            <fullName evidence="15">Riboflavin-specific deaminase</fullName>
        </alternativeName>
    </domain>
    <domain>
        <recommendedName>
            <fullName evidence="15">5-amino-6-(5-phosphoribosylamino)uracil reductase</fullName>
            <ecNumber evidence="15">1.1.1.193</ecNumber>
        </recommendedName>
        <alternativeName>
            <fullName evidence="15">HTP reductase</fullName>
        </alternativeName>
    </domain>
</protein>
<dbReference type="AlphaFoldDB" id="A0A368Y4C2"/>
<feature type="binding site" evidence="17">
    <location>
        <position position="185"/>
    </location>
    <ligand>
        <name>substrate</name>
    </ligand>
</feature>
<evidence type="ECO:0000256" key="7">
    <source>
        <dbReference type="ARBA" id="ARBA00022723"/>
    </source>
</evidence>
<dbReference type="InterPro" id="IPR002125">
    <property type="entry name" value="CMP_dCMP_dom"/>
</dbReference>
<dbReference type="UniPathway" id="UPA00275">
    <property type="reaction ID" value="UER00401"/>
</dbReference>
<dbReference type="NCBIfam" id="TIGR00326">
    <property type="entry name" value="eubact_ribD"/>
    <property type="match status" value="1"/>
</dbReference>
<feature type="binding site" evidence="17">
    <location>
        <position position="205"/>
    </location>
    <ligand>
        <name>substrate</name>
    </ligand>
</feature>
<dbReference type="PROSITE" id="PS51747">
    <property type="entry name" value="CYT_DCMP_DEAMINASES_2"/>
    <property type="match status" value="1"/>
</dbReference>
<evidence type="ECO:0000256" key="3">
    <source>
        <dbReference type="ARBA" id="ARBA00004910"/>
    </source>
</evidence>
<dbReference type="EC" id="3.5.4.26" evidence="15"/>
<comment type="pathway">
    <text evidence="2 15">Cofactor biosynthesis; riboflavin biosynthesis; 5-amino-6-(D-ribitylamino)uracil from GTP: step 2/4.</text>
</comment>
<organism evidence="20 21">
    <name type="scientific">Saliterribacillus persicus</name>
    <dbReference type="NCBI Taxonomy" id="930114"/>
    <lineage>
        <taxon>Bacteria</taxon>
        <taxon>Bacillati</taxon>
        <taxon>Bacillota</taxon>
        <taxon>Bacilli</taxon>
        <taxon>Bacillales</taxon>
        <taxon>Bacillaceae</taxon>
        <taxon>Saliterribacillus</taxon>
    </lineage>
</organism>
<comment type="similarity">
    <text evidence="5 15">In the C-terminal section; belongs to the HTP reductase family.</text>
</comment>
<keyword evidence="8 15" id="KW-0378">Hydrolase</keyword>
<dbReference type="InterPro" id="IPR050765">
    <property type="entry name" value="Riboflavin_Biosynth_HTPR"/>
</dbReference>
<feature type="domain" description="CMP/dCMP-type deaminase" evidence="19">
    <location>
        <begin position="2"/>
        <end position="124"/>
    </location>
</feature>
<evidence type="ECO:0000256" key="6">
    <source>
        <dbReference type="ARBA" id="ARBA00022619"/>
    </source>
</evidence>
<comment type="caution">
    <text evidence="20">The sequence shown here is derived from an EMBL/GenBank/DDBJ whole genome shotgun (WGS) entry which is preliminary data.</text>
</comment>
<dbReference type="GO" id="GO:0008703">
    <property type="term" value="F:5-amino-6-(5-phosphoribosylamino)uracil reductase activity"/>
    <property type="evidence" value="ECO:0007669"/>
    <property type="project" value="UniProtKB-EC"/>
</dbReference>
<feature type="binding site" evidence="17">
    <location>
        <position position="197"/>
    </location>
    <ligand>
        <name>NADP(+)</name>
        <dbReference type="ChEBI" id="CHEBI:58349"/>
    </ligand>
</feature>
<evidence type="ECO:0000256" key="2">
    <source>
        <dbReference type="ARBA" id="ARBA00004882"/>
    </source>
</evidence>
<dbReference type="PIRSF" id="PIRSF006769">
    <property type="entry name" value="RibD"/>
    <property type="match status" value="1"/>
</dbReference>